<evidence type="ECO:0000313" key="1">
    <source>
        <dbReference type="EMBL" id="OOQ61697.1"/>
    </source>
</evidence>
<dbReference type="STRING" id="1792845.BC343_01080"/>
<gene>
    <name evidence="1" type="ORF">BC343_01080</name>
</gene>
<organism evidence="1 2">
    <name type="scientific">Mucilaginibacter pedocola</name>
    <dbReference type="NCBI Taxonomy" id="1792845"/>
    <lineage>
        <taxon>Bacteria</taxon>
        <taxon>Pseudomonadati</taxon>
        <taxon>Bacteroidota</taxon>
        <taxon>Sphingobacteriia</taxon>
        <taxon>Sphingobacteriales</taxon>
        <taxon>Sphingobacteriaceae</taxon>
        <taxon>Mucilaginibacter</taxon>
    </lineage>
</organism>
<evidence type="ECO:0000313" key="2">
    <source>
        <dbReference type="Proteomes" id="UP000189739"/>
    </source>
</evidence>
<accession>A0A1S9PL74</accession>
<dbReference type="Proteomes" id="UP000189739">
    <property type="component" value="Unassembled WGS sequence"/>
</dbReference>
<reference evidence="1 2" key="1">
    <citation type="submission" date="2016-07" db="EMBL/GenBank/DDBJ databases">
        <title>Genomic analysis of zinc-resistant bacterium Mucilaginibacter pedocola TBZ30.</title>
        <authorList>
            <person name="Huang J."/>
            <person name="Tang J."/>
        </authorList>
    </citation>
    <scope>NUCLEOTIDE SEQUENCE [LARGE SCALE GENOMIC DNA]</scope>
    <source>
        <strain evidence="1 2">TBZ30</strain>
    </source>
</reference>
<dbReference type="EMBL" id="MBTF01000001">
    <property type="protein sequence ID" value="OOQ61697.1"/>
    <property type="molecule type" value="Genomic_DNA"/>
</dbReference>
<dbReference type="AlphaFoldDB" id="A0A1S9PL74"/>
<protein>
    <submittedName>
        <fullName evidence="1">Uncharacterized protein</fullName>
    </submittedName>
</protein>
<keyword evidence="2" id="KW-1185">Reference proteome</keyword>
<proteinExistence type="predicted"/>
<sequence>MTLADCEQLTPANDSFDDSGLYLMSQLPFFDNGASDDIHRAAAIMLSIRIDSEFVNVYLATYAEGKSKEDALDAISAVLQKAEKTITDLADEVSKNYIFLL</sequence>
<comment type="caution">
    <text evidence="1">The sequence shown here is derived from an EMBL/GenBank/DDBJ whole genome shotgun (WGS) entry which is preliminary data.</text>
</comment>
<name>A0A1S9PL74_9SPHI</name>